<dbReference type="SUPFAM" id="SSF103190">
    <property type="entry name" value="Sensory domain-like"/>
    <property type="match status" value="1"/>
</dbReference>
<dbReference type="PANTHER" id="PTHR32089:SF112">
    <property type="entry name" value="LYSOZYME-LIKE PROTEIN-RELATED"/>
    <property type="match status" value="1"/>
</dbReference>
<evidence type="ECO:0000256" key="5">
    <source>
        <dbReference type="ARBA" id="ARBA00023136"/>
    </source>
</evidence>
<gene>
    <name evidence="13" type="ORF">C6I21_11470</name>
</gene>
<evidence type="ECO:0000256" key="2">
    <source>
        <dbReference type="ARBA" id="ARBA00022475"/>
    </source>
</evidence>
<feature type="transmembrane region" description="Helical" evidence="10">
    <location>
        <begin position="12"/>
        <end position="32"/>
    </location>
</feature>
<dbReference type="CDD" id="cd06225">
    <property type="entry name" value="HAMP"/>
    <property type="match status" value="1"/>
</dbReference>
<dbReference type="Proteomes" id="UP000243650">
    <property type="component" value="Unassembled WGS sequence"/>
</dbReference>
<organism evidence="13 14">
    <name type="scientific">Alkalicoccus urumqiensis</name>
    <name type="common">Bacillus urumqiensis</name>
    <dbReference type="NCBI Taxonomy" id="1548213"/>
    <lineage>
        <taxon>Bacteria</taxon>
        <taxon>Bacillati</taxon>
        <taxon>Bacillota</taxon>
        <taxon>Bacilli</taxon>
        <taxon>Bacillales</taxon>
        <taxon>Bacillaceae</taxon>
        <taxon>Alkalicoccus</taxon>
    </lineage>
</organism>
<dbReference type="SMART" id="SM00283">
    <property type="entry name" value="MA"/>
    <property type="match status" value="1"/>
</dbReference>
<keyword evidence="6 8" id="KW-0807">Transducer</keyword>
<keyword evidence="4 10" id="KW-1133">Transmembrane helix</keyword>
<keyword evidence="5 10" id="KW-0472">Membrane</keyword>
<dbReference type="Pfam" id="PF00015">
    <property type="entry name" value="MCPsignal"/>
    <property type="match status" value="1"/>
</dbReference>
<dbReference type="InterPro" id="IPR029151">
    <property type="entry name" value="Sensor-like_sf"/>
</dbReference>
<dbReference type="EMBL" id="PVNS01000010">
    <property type="protein sequence ID" value="PRO65059.1"/>
    <property type="molecule type" value="Genomic_DNA"/>
</dbReference>
<evidence type="ECO:0000256" key="7">
    <source>
        <dbReference type="ARBA" id="ARBA00029447"/>
    </source>
</evidence>
<keyword evidence="2" id="KW-1003">Cell membrane</keyword>
<evidence type="ECO:0000256" key="4">
    <source>
        <dbReference type="ARBA" id="ARBA00022989"/>
    </source>
</evidence>
<dbReference type="GO" id="GO:0005886">
    <property type="term" value="C:plasma membrane"/>
    <property type="evidence" value="ECO:0007669"/>
    <property type="project" value="UniProtKB-SubCell"/>
</dbReference>
<feature type="transmembrane region" description="Helical" evidence="10">
    <location>
        <begin position="182"/>
        <end position="205"/>
    </location>
</feature>
<dbReference type="RefSeq" id="WP_105959616.1">
    <property type="nucleotide sequence ID" value="NZ_PVNS01000010.1"/>
</dbReference>
<evidence type="ECO:0000256" key="9">
    <source>
        <dbReference type="SAM" id="Coils"/>
    </source>
</evidence>
<feature type="coiled-coil region" evidence="9">
    <location>
        <begin position="474"/>
        <end position="501"/>
    </location>
</feature>
<feature type="coiled-coil region" evidence="9">
    <location>
        <begin position="527"/>
        <end position="557"/>
    </location>
</feature>
<dbReference type="CDD" id="cd11386">
    <property type="entry name" value="MCP_signal"/>
    <property type="match status" value="1"/>
</dbReference>
<protein>
    <submittedName>
        <fullName evidence="13">Methyl-accepting chemotaxis protein</fullName>
    </submittedName>
</protein>
<dbReference type="InterPro" id="IPR033463">
    <property type="entry name" value="sCache_3"/>
</dbReference>
<keyword evidence="14" id="KW-1185">Reference proteome</keyword>
<evidence type="ECO:0000259" key="11">
    <source>
        <dbReference type="PROSITE" id="PS50111"/>
    </source>
</evidence>
<evidence type="ECO:0000256" key="8">
    <source>
        <dbReference type="PROSITE-ProRule" id="PRU00284"/>
    </source>
</evidence>
<comment type="subcellular location">
    <subcellularLocation>
        <location evidence="1">Cell membrane</location>
        <topology evidence="1">Multi-pass membrane protein</topology>
    </subcellularLocation>
</comment>
<dbReference type="GO" id="GO:0007165">
    <property type="term" value="P:signal transduction"/>
    <property type="evidence" value="ECO:0007669"/>
    <property type="project" value="UniProtKB-KW"/>
</dbReference>
<dbReference type="SUPFAM" id="SSF58104">
    <property type="entry name" value="Methyl-accepting chemotaxis protein (MCP) signaling domain"/>
    <property type="match status" value="1"/>
</dbReference>
<keyword evidence="9" id="KW-0175">Coiled coil</keyword>
<evidence type="ECO:0000259" key="12">
    <source>
        <dbReference type="PROSITE" id="PS50885"/>
    </source>
</evidence>
<sequence>MGSKWSITGKINMLVFSILTVTAGLLALVVYVQVTEGIKSQAAEKAAGDLATTYAYLDEALDGEWQVQNGELYKGDIRLNENFELIDEIGSWIDGTVTVFQQDTRVATNVEVEGERAVGTQVSDEVAEVVLNQGETFYGEADVVGTPYQTAYRPLENEAGDIIGIWYVGASEGQVQETVTSIMTVFLLVLAGVFLAAALVTYFFMRSLKRRLKGLSSVMEAAGRGDFTKELPVETKDEIGVVAESYHQMREQLQRLLGKVSEASSEVASSSAQLSASSSETSDATNAIAEAIQTVAGDSEKQLHFTKDTSEMMTDTEQHLKTMASRISDMNTTADEMKNEAGKGTEVIHRSVKEMEQVQHQTEVLEGKLEALVEKSSSIGEIIQMITSVSEQTNLLALNAAIEAARAGEHGKGFAVVAEEVRKLAEQSSASAGEIETMIEDIRAVISESEKEMAQNRSTVASGAAAVEEAGGSFERIRRKIEQTNSAVQDVTEAVGQMENRVQKGREAVSSTEAVAETTAGHTQNIAASAEEQLASMEEVHASAERLSYMADRLQEEMNTFHFEKGEGVA</sequence>
<feature type="coiled-coil region" evidence="9">
    <location>
        <begin position="320"/>
        <end position="375"/>
    </location>
</feature>
<dbReference type="InterPro" id="IPR003660">
    <property type="entry name" value="HAMP_dom"/>
</dbReference>
<keyword evidence="3 10" id="KW-0812">Transmembrane</keyword>
<evidence type="ECO:0000313" key="14">
    <source>
        <dbReference type="Proteomes" id="UP000243650"/>
    </source>
</evidence>
<proteinExistence type="inferred from homology"/>
<evidence type="ECO:0000256" key="10">
    <source>
        <dbReference type="SAM" id="Phobius"/>
    </source>
</evidence>
<feature type="domain" description="Methyl-accepting transducer" evidence="11">
    <location>
        <begin position="277"/>
        <end position="548"/>
    </location>
</feature>
<feature type="domain" description="HAMP" evidence="12">
    <location>
        <begin position="206"/>
        <end position="258"/>
    </location>
</feature>
<dbReference type="PROSITE" id="PS50885">
    <property type="entry name" value="HAMP"/>
    <property type="match status" value="1"/>
</dbReference>
<dbReference type="SMART" id="SM00304">
    <property type="entry name" value="HAMP"/>
    <property type="match status" value="1"/>
</dbReference>
<dbReference type="OrthoDB" id="9814363at2"/>
<dbReference type="InterPro" id="IPR004089">
    <property type="entry name" value="MCPsignal_dom"/>
</dbReference>
<name>A0A2P6MFH1_ALKUR</name>
<evidence type="ECO:0000313" key="13">
    <source>
        <dbReference type="EMBL" id="PRO65059.1"/>
    </source>
</evidence>
<comment type="caution">
    <text evidence="13">The sequence shown here is derived from an EMBL/GenBank/DDBJ whole genome shotgun (WGS) entry which is preliminary data.</text>
</comment>
<evidence type="ECO:0000256" key="1">
    <source>
        <dbReference type="ARBA" id="ARBA00004651"/>
    </source>
</evidence>
<dbReference type="PROSITE" id="PS50111">
    <property type="entry name" value="CHEMOTAXIS_TRANSDUC_2"/>
    <property type="match status" value="1"/>
</dbReference>
<evidence type="ECO:0000256" key="3">
    <source>
        <dbReference type="ARBA" id="ARBA00022692"/>
    </source>
</evidence>
<comment type="similarity">
    <text evidence="7">Belongs to the methyl-accepting chemotaxis (MCP) protein family.</text>
</comment>
<evidence type="ECO:0000256" key="6">
    <source>
        <dbReference type="ARBA" id="ARBA00023224"/>
    </source>
</evidence>
<dbReference type="Gene3D" id="1.10.287.950">
    <property type="entry name" value="Methyl-accepting chemotaxis protein"/>
    <property type="match status" value="1"/>
</dbReference>
<dbReference type="Gene3D" id="6.10.340.10">
    <property type="match status" value="1"/>
</dbReference>
<dbReference type="PANTHER" id="PTHR32089">
    <property type="entry name" value="METHYL-ACCEPTING CHEMOTAXIS PROTEIN MCPB"/>
    <property type="match status" value="1"/>
</dbReference>
<accession>A0A2P6MFH1</accession>
<dbReference type="AlphaFoldDB" id="A0A2P6MFH1"/>
<dbReference type="Pfam" id="PF17202">
    <property type="entry name" value="sCache_3_3"/>
    <property type="match status" value="1"/>
</dbReference>
<dbReference type="Pfam" id="PF00672">
    <property type="entry name" value="HAMP"/>
    <property type="match status" value="1"/>
</dbReference>
<reference evidence="13 14" key="1">
    <citation type="submission" date="2018-03" db="EMBL/GenBank/DDBJ databases">
        <title>Bacillus urumqiensis sp. nov., a moderately haloalkaliphilic bacterium isolated from a salt lake.</title>
        <authorList>
            <person name="Zhao B."/>
            <person name="Liao Z."/>
        </authorList>
    </citation>
    <scope>NUCLEOTIDE SEQUENCE [LARGE SCALE GENOMIC DNA]</scope>
    <source>
        <strain evidence="13 14">BZ-SZ-XJ18</strain>
    </source>
</reference>